<dbReference type="GO" id="GO:0006353">
    <property type="term" value="P:DNA-templated transcription termination"/>
    <property type="evidence" value="ECO:0007669"/>
    <property type="project" value="UniProtKB-UniRule"/>
</dbReference>
<comment type="similarity">
    <text evidence="1 6">Belongs to the NusB family.</text>
</comment>
<proteinExistence type="inferred from homology"/>
<evidence type="ECO:0000256" key="2">
    <source>
        <dbReference type="ARBA" id="ARBA00022814"/>
    </source>
</evidence>
<evidence type="ECO:0000313" key="9">
    <source>
        <dbReference type="Proteomes" id="UP000611629"/>
    </source>
</evidence>
<dbReference type="GO" id="GO:0031564">
    <property type="term" value="P:transcription antitermination"/>
    <property type="evidence" value="ECO:0007669"/>
    <property type="project" value="UniProtKB-KW"/>
</dbReference>
<evidence type="ECO:0000313" key="8">
    <source>
        <dbReference type="EMBL" id="NYB73515.1"/>
    </source>
</evidence>
<dbReference type="InterPro" id="IPR011605">
    <property type="entry name" value="NusB_fam"/>
</dbReference>
<dbReference type="SUPFAM" id="SSF48013">
    <property type="entry name" value="NusB-like"/>
    <property type="match status" value="1"/>
</dbReference>
<dbReference type="GO" id="GO:0005829">
    <property type="term" value="C:cytosol"/>
    <property type="evidence" value="ECO:0007669"/>
    <property type="project" value="TreeGrafter"/>
</dbReference>
<keyword evidence="4 6" id="KW-0805">Transcription regulation</keyword>
<evidence type="ECO:0000256" key="4">
    <source>
        <dbReference type="ARBA" id="ARBA00023015"/>
    </source>
</evidence>
<dbReference type="NCBIfam" id="TIGR01951">
    <property type="entry name" value="nusB"/>
    <property type="match status" value="1"/>
</dbReference>
<dbReference type="InterPro" id="IPR035926">
    <property type="entry name" value="NusB-like_sf"/>
</dbReference>
<evidence type="ECO:0000256" key="6">
    <source>
        <dbReference type="HAMAP-Rule" id="MF_00073"/>
    </source>
</evidence>
<dbReference type="InterPro" id="IPR006027">
    <property type="entry name" value="NusB_RsmB_TIM44"/>
</dbReference>
<comment type="caution">
    <text evidence="8">The sequence shown here is derived from an EMBL/GenBank/DDBJ whole genome shotgun (WGS) entry which is preliminary data.</text>
</comment>
<accession>A0A974BHZ8</accession>
<dbReference type="RefSeq" id="WP_179237208.1">
    <property type="nucleotide sequence ID" value="NZ_JACBNQ010000003.1"/>
</dbReference>
<keyword evidence="5 6" id="KW-0804">Transcription</keyword>
<keyword evidence="3 6" id="KW-0694">RNA-binding</keyword>
<organism evidence="8 9">
    <name type="scientific">Sedimentibacter hydroxybenzoicus DSM 7310</name>
    <dbReference type="NCBI Taxonomy" id="1123245"/>
    <lineage>
        <taxon>Bacteria</taxon>
        <taxon>Bacillati</taxon>
        <taxon>Bacillota</taxon>
        <taxon>Tissierellia</taxon>
        <taxon>Sedimentibacter</taxon>
    </lineage>
</organism>
<dbReference type="EMBL" id="JACBNQ010000003">
    <property type="protein sequence ID" value="NYB73515.1"/>
    <property type="molecule type" value="Genomic_DNA"/>
</dbReference>
<evidence type="ECO:0000256" key="5">
    <source>
        <dbReference type="ARBA" id="ARBA00023163"/>
    </source>
</evidence>
<dbReference type="Proteomes" id="UP000611629">
    <property type="component" value="Unassembled WGS sequence"/>
</dbReference>
<dbReference type="Gene3D" id="1.10.940.10">
    <property type="entry name" value="NusB-like"/>
    <property type="match status" value="1"/>
</dbReference>
<protein>
    <recommendedName>
        <fullName evidence="6">Transcription antitermination protein NusB</fullName>
    </recommendedName>
    <alternativeName>
        <fullName evidence="6">Antitermination factor NusB</fullName>
    </alternativeName>
</protein>
<reference evidence="8" key="1">
    <citation type="submission" date="2020-07" db="EMBL/GenBank/DDBJ databases">
        <title>Genomic analysis of a strain of Sedimentibacter Hydroxybenzoicus DSM7310.</title>
        <authorList>
            <person name="Ma S."/>
        </authorList>
    </citation>
    <scope>NUCLEOTIDE SEQUENCE</scope>
    <source>
        <strain evidence="8">DSM 7310</strain>
    </source>
</reference>
<dbReference type="Pfam" id="PF01029">
    <property type="entry name" value="NusB"/>
    <property type="match status" value="1"/>
</dbReference>
<comment type="function">
    <text evidence="6">Involved in transcription antitermination. Required for transcription of ribosomal RNA (rRNA) genes. Binds specifically to the boxA antiterminator sequence of the ribosomal RNA (rrn) operons.</text>
</comment>
<dbReference type="AlphaFoldDB" id="A0A974BHZ8"/>
<feature type="domain" description="NusB/RsmB/TIM44" evidence="7">
    <location>
        <begin position="5"/>
        <end position="130"/>
    </location>
</feature>
<evidence type="ECO:0000259" key="7">
    <source>
        <dbReference type="Pfam" id="PF01029"/>
    </source>
</evidence>
<keyword evidence="9" id="KW-1185">Reference proteome</keyword>
<dbReference type="GO" id="GO:0003723">
    <property type="term" value="F:RNA binding"/>
    <property type="evidence" value="ECO:0007669"/>
    <property type="project" value="UniProtKB-UniRule"/>
</dbReference>
<gene>
    <name evidence="6 8" type="primary">nusB</name>
    <name evidence="8" type="ORF">HZF24_05115</name>
</gene>
<name>A0A974BHZ8_SEDHY</name>
<evidence type="ECO:0000256" key="3">
    <source>
        <dbReference type="ARBA" id="ARBA00022884"/>
    </source>
</evidence>
<dbReference type="PANTHER" id="PTHR11078">
    <property type="entry name" value="N UTILIZATION SUBSTANCE PROTEIN B-RELATED"/>
    <property type="match status" value="1"/>
</dbReference>
<keyword evidence="2 6" id="KW-0889">Transcription antitermination</keyword>
<sequence length="134" mass="15573">MKRKETREEAVKIAYCMDVNKDFDKNLPCIFINHFEIEDVDTDYLNKTMDDLIDNIEMIDRYITDNSKDWKINRIAKVDLAVLRVAIAEILYNDKIPESVSINEAVEISKKYSNEDSHKFINGILGTVVRNIGK</sequence>
<dbReference type="HAMAP" id="MF_00073">
    <property type="entry name" value="NusB"/>
    <property type="match status" value="1"/>
</dbReference>
<evidence type="ECO:0000256" key="1">
    <source>
        <dbReference type="ARBA" id="ARBA00005952"/>
    </source>
</evidence>
<dbReference type="PANTHER" id="PTHR11078:SF3">
    <property type="entry name" value="ANTITERMINATION NUSB DOMAIN-CONTAINING PROTEIN"/>
    <property type="match status" value="1"/>
</dbReference>